<keyword evidence="2" id="KW-1185">Reference proteome</keyword>
<sequence>MSVAVDRGRNRQILTGDRLGKDDITRIVEELREWSKLKITWKAVVSRVESVLGGRRFSRQALQAHPDIFRAFRGTKTRLRKGQPLEKRKPSAVRIAELQAENLELSARNDAFLEMYVTWLLNAKRHKIEINQLDAPLLPARLPSDYREAELARKEAERDEQLAKLKRLATAKVAKRLQH</sequence>
<proteinExistence type="predicted"/>
<organism evidence="1 2">
    <name type="scientific">Bradyrhizobium pachyrhizi</name>
    <dbReference type="NCBI Taxonomy" id="280333"/>
    <lineage>
        <taxon>Bacteria</taxon>
        <taxon>Pseudomonadati</taxon>
        <taxon>Pseudomonadota</taxon>
        <taxon>Alphaproteobacteria</taxon>
        <taxon>Hyphomicrobiales</taxon>
        <taxon>Nitrobacteraceae</taxon>
        <taxon>Bradyrhizobium</taxon>
    </lineage>
</organism>
<comment type="caution">
    <text evidence="1">The sequence shown here is derived from an EMBL/GenBank/DDBJ whole genome shotgun (WGS) entry which is preliminary data.</text>
</comment>
<reference evidence="1 2" key="1">
    <citation type="submission" date="2019-12" db="EMBL/GenBank/DDBJ databases">
        <title>Draft genome sequences Bradyrhizobium cajani AMBPC1010, Bradyrhizobium pachyrhizi AMBPC1040 and Bradyrhizobium yuanmingense ALSPC3051, three plant growth promoting strains isolated from nodules of Cajanus cajan L. in Dominican Republic.</title>
        <authorList>
            <person name="Flores-Felix J.D."/>
            <person name="Araujo J."/>
            <person name="Diaz-Alcantara C."/>
            <person name="Gonzalez-Andres F."/>
            <person name="Velazquez E."/>
        </authorList>
    </citation>
    <scope>NUCLEOTIDE SEQUENCE [LARGE SCALE GENOMIC DNA]</scope>
    <source>
        <strain evidence="1 2">1040</strain>
    </source>
</reference>
<evidence type="ECO:0000313" key="2">
    <source>
        <dbReference type="Proteomes" id="UP000436468"/>
    </source>
</evidence>
<dbReference type="AlphaFoldDB" id="A0A844SLB6"/>
<dbReference type="RefSeq" id="WP_157342072.1">
    <property type="nucleotide sequence ID" value="NZ_WQNF01000004.1"/>
</dbReference>
<accession>A0A844SLB6</accession>
<protein>
    <submittedName>
        <fullName evidence="1">Uncharacterized protein</fullName>
    </submittedName>
</protein>
<dbReference type="EMBL" id="WQNF01000004">
    <property type="protein sequence ID" value="MVT64849.1"/>
    <property type="molecule type" value="Genomic_DNA"/>
</dbReference>
<evidence type="ECO:0000313" key="1">
    <source>
        <dbReference type="EMBL" id="MVT64849.1"/>
    </source>
</evidence>
<name>A0A844SLB6_9BRAD</name>
<gene>
    <name evidence="1" type="ORF">GPL21_06980</name>
</gene>
<dbReference type="Proteomes" id="UP000436468">
    <property type="component" value="Unassembled WGS sequence"/>
</dbReference>